<proteinExistence type="predicted"/>
<protein>
    <submittedName>
        <fullName evidence="1">Uncharacterized protein</fullName>
    </submittedName>
</protein>
<reference evidence="1 2" key="1">
    <citation type="submission" date="2019-07" db="EMBL/GenBank/DDBJ databases">
        <title>Whole genome shotgun sequence of Cellulomonas composti NBRC 100758.</title>
        <authorList>
            <person name="Hosoyama A."/>
            <person name="Uohara A."/>
            <person name="Ohji S."/>
            <person name="Ichikawa N."/>
        </authorList>
    </citation>
    <scope>NUCLEOTIDE SEQUENCE [LARGE SCALE GENOMIC DNA]</scope>
    <source>
        <strain evidence="1 2">NBRC 100758</strain>
    </source>
</reference>
<dbReference type="AlphaFoldDB" id="A0A511JEI2"/>
<dbReference type="Proteomes" id="UP000321720">
    <property type="component" value="Unassembled WGS sequence"/>
</dbReference>
<evidence type="ECO:0000313" key="2">
    <source>
        <dbReference type="Proteomes" id="UP000321720"/>
    </source>
</evidence>
<dbReference type="EMBL" id="BJWG01000021">
    <property type="protein sequence ID" value="GEL96410.1"/>
    <property type="molecule type" value="Genomic_DNA"/>
</dbReference>
<accession>A0A511JEI2</accession>
<sequence>MWEAVYLQLSASDDADLRGVAQFALTSRVSHTSDLNPYRDRSLRMREAAGWTQPTTGLGD</sequence>
<comment type="caution">
    <text evidence="1">The sequence shown here is derived from an EMBL/GenBank/DDBJ whole genome shotgun (WGS) entry which is preliminary data.</text>
</comment>
<gene>
    <name evidence="1" type="ORF">CCO02nite_30680</name>
</gene>
<name>A0A511JEI2_9CELL</name>
<organism evidence="1 2">
    <name type="scientific">Cellulomonas composti</name>
    <dbReference type="NCBI Taxonomy" id="266130"/>
    <lineage>
        <taxon>Bacteria</taxon>
        <taxon>Bacillati</taxon>
        <taxon>Actinomycetota</taxon>
        <taxon>Actinomycetes</taxon>
        <taxon>Micrococcales</taxon>
        <taxon>Cellulomonadaceae</taxon>
        <taxon>Cellulomonas</taxon>
    </lineage>
</organism>
<keyword evidence="2" id="KW-1185">Reference proteome</keyword>
<evidence type="ECO:0000313" key="1">
    <source>
        <dbReference type="EMBL" id="GEL96410.1"/>
    </source>
</evidence>